<evidence type="ECO:0000256" key="1">
    <source>
        <dbReference type="ARBA" id="ARBA00000382"/>
    </source>
</evidence>
<dbReference type="GO" id="GO:0030246">
    <property type="term" value="F:carbohydrate binding"/>
    <property type="evidence" value="ECO:0007669"/>
    <property type="project" value="InterPro"/>
</dbReference>
<dbReference type="SMART" id="SM00606">
    <property type="entry name" value="CBD_IV"/>
    <property type="match status" value="1"/>
</dbReference>
<feature type="signal peptide" evidence="10">
    <location>
        <begin position="1"/>
        <end position="35"/>
    </location>
</feature>
<dbReference type="Pfam" id="PF17652">
    <property type="entry name" value="Glyco_hydro81C"/>
    <property type="match status" value="1"/>
</dbReference>
<feature type="chain" id="PRO_5018232594" description="glucan endo-1,3-beta-D-glucosidase" evidence="10">
    <location>
        <begin position="36"/>
        <end position="1163"/>
    </location>
</feature>
<dbReference type="GO" id="GO:0052861">
    <property type="term" value="F:endo-1,3(4)-beta-glucanase activity"/>
    <property type="evidence" value="ECO:0007669"/>
    <property type="project" value="InterPro"/>
</dbReference>
<comment type="caution">
    <text evidence="13">The sequence shown here is derived from an EMBL/GenBank/DDBJ whole genome shotgun (WGS) entry which is preliminary data.</text>
</comment>
<dbReference type="GO" id="GO:0000272">
    <property type="term" value="P:polysaccharide catabolic process"/>
    <property type="evidence" value="ECO:0007669"/>
    <property type="project" value="UniProtKB-KW"/>
</dbReference>
<dbReference type="InterPro" id="IPR013783">
    <property type="entry name" value="Ig-like_fold"/>
</dbReference>
<evidence type="ECO:0000256" key="9">
    <source>
        <dbReference type="ARBA" id="ARBA00023326"/>
    </source>
</evidence>
<comment type="similarity">
    <text evidence="2">Belongs to the glycosyl hydrolase 81 family.</text>
</comment>
<dbReference type="Gene3D" id="2.60.120.260">
    <property type="entry name" value="Galactose-binding domain-like"/>
    <property type="match status" value="1"/>
</dbReference>
<evidence type="ECO:0000256" key="3">
    <source>
        <dbReference type="ARBA" id="ARBA00012780"/>
    </source>
</evidence>
<comment type="catalytic activity">
    <reaction evidence="1">
        <text>Hydrolysis of (1-&gt;3)-beta-D-glucosidic linkages in (1-&gt;3)-beta-D-glucans.</text>
        <dbReference type="EC" id="3.2.1.39"/>
    </reaction>
</comment>
<reference evidence="13 14" key="1">
    <citation type="submission" date="2018-08" db="EMBL/GenBank/DDBJ databases">
        <authorList>
            <person name="Khan S.A."/>
            <person name="Jeon C.O."/>
            <person name="Chun B.H."/>
            <person name="Jeong S.E."/>
        </authorList>
    </citation>
    <scope>NUCLEOTIDE SEQUENCE [LARGE SCALE GENOMIC DNA]</scope>
    <source>
        <strain evidence="13 14">S-16</strain>
    </source>
</reference>
<evidence type="ECO:0000256" key="10">
    <source>
        <dbReference type="SAM" id="SignalP"/>
    </source>
</evidence>
<keyword evidence="14" id="KW-1185">Reference proteome</keyword>
<dbReference type="PROSITE" id="PS50853">
    <property type="entry name" value="FN3"/>
    <property type="match status" value="2"/>
</dbReference>
<keyword evidence="5" id="KW-0378">Hydrolase</keyword>
<evidence type="ECO:0000256" key="4">
    <source>
        <dbReference type="ARBA" id="ARBA00022729"/>
    </source>
</evidence>
<keyword evidence="9" id="KW-0624">Polysaccharide degradation</keyword>
<keyword evidence="4 10" id="KW-0732">Signal</keyword>
<evidence type="ECO:0000256" key="5">
    <source>
        <dbReference type="ARBA" id="ARBA00022801"/>
    </source>
</evidence>
<evidence type="ECO:0000256" key="7">
    <source>
        <dbReference type="ARBA" id="ARBA00023295"/>
    </source>
</evidence>
<proteinExistence type="inferred from homology"/>
<dbReference type="AlphaFoldDB" id="A0A3N7JU74"/>
<dbReference type="EMBL" id="QUSW01000007">
    <property type="protein sequence ID" value="RQP22505.1"/>
    <property type="molecule type" value="Genomic_DNA"/>
</dbReference>
<dbReference type="SMART" id="SM00060">
    <property type="entry name" value="FN3"/>
    <property type="match status" value="2"/>
</dbReference>
<dbReference type="InterPro" id="IPR006584">
    <property type="entry name" value="Cellulose-bd_IV"/>
</dbReference>
<evidence type="ECO:0000256" key="6">
    <source>
        <dbReference type="ARBA" id="ARBA00023277"/>
    </source>
</evidence>
<sequence>MKSQRRDRHPGRVPMRVRLLAVAAAATLSQAPLHAAQFGSGSYRDGLPTSNPADSGWAVPSQITSWGPGGVPIYSPATPKFKAGVPAVSNKWWSGLGWNYWGTQSSGLNSVPNYALPLSFMAVPSGAGVWQPDQPSILRVNGGGTDWMAGTPIDGMEFINNGYPNSQHFNFYDQDLIAGLEGLVSGDPLVAGYSDWAVTAEWTGGGSTLQMTSASGSPYFFFKRTAGSANARVEATGGLTVFYSAGNVIGVSVSKAAANYRPGTLHHYLLVAPSGVNWVQSGSVFTAPLGGKGFFTVAALPDTSNATVTDYAQYAHNHITDTQLSWNYNDATATLSSTFSFSTTNQDTGATNQPTLSAVFPHTWKGNLNNPVNTGYAYASPRGQMKVVKGTSYTSNMRFNGLLPVMPVASADVAKLNGYVNDVANNAGSIWQTPPEGTIDDAYWTGRSLGRLASLISIAEQTGNTTARDKLLTEVKAKLQDWLSYTPGKANKHFAYDSKWRTLCPIYDMHYACRDMSDHHFINGYFIRAAAIVAMFDPNGASWAGQWGPMVEQLIKDPMNWDRSDTRYGFLRHFSPVEGHSWASGMAFGNGLNEESSSEGMNFATGVALWGMATSNKAIRDLGVMYYANQSRAIEEYWFDVDQSNHPAEFKPPQVGIIWGNGGLYGTWWTAEPRAVHGINILPVTSGSIYFGRRADQVTRLMNATNTYQAKYQGLPAPSAPGFKPLMGPLEWSDLFWSYQAVNDPAGALGQFNANPSAPPEWGQTKADIYNFLSALNTWGKLETGVTANIASYQVFNKGGIKHYAAYNPGASAVCVSYSDGKSMSVAAKQLVVDGGACSGGGDTTPPSVPGSVTVGTRTSNSIALSWAASTDNVGVTGYEVLRNGAVVGSPTSTSYVDTGLAASTSYGYSIRAKDAAGNKSAGSPAVNATTLAASDTVAPTVPTGLAVGAVTTSSIALSWSASTDNVGVTGYQVLRNGAVVGTPTATSYNDTGLAANTTYTYTVKARDAAGNVSGASTSVNGKTASASSTTPARSTIQVENYSSADPRITKVAGGTAVGTTADGTWIKLGSIDFGSTSPIDFVLNIASGISGSGSVTLYRDGISAANKIASLGVGNTGGWSSWQQVAMNLTTPTTGVHDLYIQFNTPYVDPNGLVNVDWIQFR</sequence>
<evidence type="ECO:0000259" key="11">
    <source>
        <dbReference type="PROSITE" id="PS50853"/>
    </source>
</evidence>
<evidence type="ECO:0000313" key="13">
    <source>
        <dbReference type="EMBL" id="RQP22505.1"/>
    </source>
</evidence>
<protein>
    <recommendedName>
        <fullName evidence="3">glucan endo-1,3-beta-D-glucosidase</fullName>
        <ecNumber evidence="3">3.2.1.39</ecNumber>
    </recommendedName>
</protein>
<dbReference type="CDD" id="cd04084">
    <property type="entry name" value="CBM6_xylanase-like"/>
    <property type="match status" value="1"/>
</dbReference>
<dbReference type="PROSITE" id="PS51175">
    <property type="entry name" value="CBM6"/>
    <property type="match status" value="1"/>
</dbReference>
<dbReference type="GO" id="GO:0042973">
    <property type="term" value="F:glucan endo-1,3-beta-D-glucosidase activity"/>
    <property type="evidence" value="ECO:0007669"/>
    <property type="project" value="UniProtKB-EC"/>
</dbReference>
<dbReference type="FunFam" id="2.60.40.10:FF:001114">
    <property type="entry name" value="Chitinase A1"/>
    <property type="match status" value="1"/>
</dbReference>
<dbReference type="SUPFAM" id="SSF49265">
    <property type="entry name" value="Fibronectin type III"/>
    <property type="match status" value="1"/>
</dbReference>
<evidence type="ECO:0000256" key="8">
    <source>
        <dbReference type="ARBA" id="ARBA00023316"/>
    </source>
</evidence>
<dbReference type="InterPro" id="IPR040720">
    <property type="entry name" value="GH81_C"/>
</dbReference>
<dbReference type="Proteomes" id="UP000267464">
    <property type="component" value="Unassembled WGS sequence"/>
</dbReference>
<dbReference type="Pfam" id="PF00041">
    <property type="entry name" value="fn3"/>
    <property type="match status" value="2"/>
</dbReference>
<evidence type="ECO:0000313" key="14">
    <source>
        <dbReference type="Proteomes" id="UP000267464"/>
    </source>
</evidence>
<keyword evidence="6" id="KW-0119">Carbohydrate metabolism</keyword>
<dbReference type="Pfam" id="PF03422">
    <property type="entry name" value="CBM_6"/>
    <property type="match status" value="1"/>
</dbReference>
<evidence type="ECO:0000256" key="2">
    <source>
        <dbReference type="ARBA" id="ARBA00010730"/>
    </source>
</evidence>
<dbReference type="PANTHER" id="PTHR31983:SF0">
    <property type="entry name" value="GLUCAN ENDO-1,3-BETA-D-GLUCOSIDASE 2"/>
    <property type="match status" value="1"/>
</dbReference>
<dbReference type="PANTHER" id="PTHR31983">
    <property type="entry name" value="ENDO-1,3(4)-BETA-GLUCANASE 1"/>
    <property type="match status" value="1"/>
</dbReference>
<dbReference type="InterPro" id="IPR036116">
    <property type="entry name" value="FN3_sf"/>
</dbReference>
<name>A0A3N7JU74_9BURK</name>
<keyword evidence="7" id="KW-0326">Glycosidase</keyword>
<keyword evidence="8" id="KW-0961">Cell wall biogenesis/degradation</keyword>
<evidence type="ECO:0000259" key="12">
    <source>
        <dbReference type="PROSITE" id="PS51175"/>
    </source>
</evidence>
<dbReference type="PROSITE" id="PS52008">
    <property type="entry name" value="GH81"/>
    <property type="match status" value="1"/>
</dbReference>
<feature type="domain" description="Fibronectin type-III" evidence="11">
    <location>
        <begin position="849"/>
        <end position="934"/>
    </location>
</feature>
<dbReference type="InterPro" id="IPR005200">
    <property type="entry name" value="Endo-beta-glucanase"/>
</dbReference>
<feature type="domain" description="Fibronectin type-III" evidence="11">
    <location>
        <begin position="942"/>
        <end position="1027"/>
    </location>
</feature>
<dbReference type="EC" id="3.2.1.39" evidence="3"/>
<organism evidence="13 14">
    <name type="scientific">Piscinibacter terrae</name>
    <dbReference type="NCBI Taxonomy" id="2496871"/>
    <lineage>
        <taxon>Bacteria</taxon>
        <taxon>Pseudomonadati</taxon>
        <taxon>Pseudomonadota</taxon>
        <taxon>Betaproteobacteria</taxon>
        <taxon>Burkholderiales</taxon>
        <taxon>Sphaerotilaceae</taxon>
        <taxon>Piscinibacter</taxon>
    </lineage>
</organism>
<feature type="domain" description="CBM6" evidence="12">
    <location>
        <begin position="1035"/>
        <end position="1163"/>
    </location>
</feature>
<dbReference type="Gene3D" id="2.60.40.10">
    <property type="entry name" value="Immunoglobulins"/>
    <property type="match status" value="2"/>
</dbReference>
<gene>
    <name evidence="13" type="ORF">DZC73_23055</name>
</gene>
<dbReference type="SUPFAM" id="SSF49785">
    <property type="entry name" value="Galactose-binding domain-like"/>
    <property type="match status" value="1"/>
</dbReference>
<reference evidence="13 14" key="2">
    <citation type="submission" date="2018-12" db="EMBL/GenBank/DDBJ databases">
        <title>Rhizobacter gummiphilus sp. nov., a rubber-degrading bacterium isolated from the soil of a botanical garden in Japan.</title>
        <authorList>
            <person name="Shunsuke S.S."/>
        </authorList>
    </citation>
    <scope>NUCLEOTIDE SEQUENCE [LARGE SCALE GENOMIC DNA]</scope>
    <source>
        <strain evidence="13 14">S-16</strain>
    </source>
</reference>
<dbReference type="InterPro" id="IPR008979">
    <property type="entry name" value="Galactose-bd-like_sf"/>
</dbReference>
<accession>A0A3N7JU74</accession>
<dbReference type="InterPro" id="IPR003961">
    <property type="entry name" value="FN3_dom"/>
</dbReference>
<dbReference type="InterPro" id="IPR005084">
    <property type="entry name" value="CBM6"/>
</dbReference>
<dbReference type="GO" id="GO:0071555">
    <property type="term" value="P:cell wall organization"/>
    <property type="evidence" value="ECO:0007669"/>
    <property type="project" value="UniProtKB-KW"/>
</dbReference>
<dbReference type="CDD" id="cd00063">
    <property type="entry name" value="FN3"/>
    <property type="match status" value="2"/>
</dbReference>